<dbReference type="RefSeq" id="WP_130539782.1">
    <property type="nucleotide sequence ID" value="NZ_CP042431.1"/>
</dbReference>
<evidence type="ECO:0000313" key="3">
    <source>
        <dbReference type="EMBL" id="RZS75413.1"/>
    </source>
</evidence>
<feature type="domain" description="DUF4185" evidence="2">
    <location>
        <begin position="243"/>
        <end position="376"/>
    </location>
</feature>
<feature type="signal peptide" evidence="1">
    <location>
        <begin position="1"/>
        <end position="23"/>
    </location>
</feature>
<evidence type="ECO:0000313" key="4">
    <source>
        <dbReference type="Proteomes" id="UP000293874"/>
    </source>
</evidence>
<dbReference type="OrthoDB" id="9765957at2"/>
<proteinExistence type="predicted"/>
<gene>
    <name evidence="3" type="ORF">EV199_1278</name>
</gene>
<keyword evidence="4" id="KW-1185">Reference proteome</keyword>
<dbReference type="AlphaFoldDB" id="A0A4Q7N1X2"/>
<name>A0A4Q7N1X2_9BACT</name>
<organism evidence="3 4">
    <name type="scientific">Pseudobacter ginsenosidimutans</name>
    <dbReference type="NCBI Taxonomy" id="661488"/>
    <lineage>
        <taxon>Bacteria</taxon>
        <taxon>Pseudomonadati</taxon>
        <taxon>Bacteroidota</taxon>
        <taxon>Chitinophagia</taxon>
        <taxon>Chitinophagales</taxon>
        <taxon>Chitinophagaceae</taxon>
        <taxon>Pseudobacter</taxon>
    </lineage>
</organism>
<dbReference type="EMBL" id="SGXA01000001">
    <property type="protein sequence ID" value="RZS75413.1"/>
    <property type="molecule type" value="Genomic_DNA"/>
</dbReference>
<feature type="chain" id="PRO_5020598987" evidence="1">
    <location>
        <begin position="24"/>
        <end position="410"/>
    </location>
</feature>
<evidence type="ECO:0000259" key="2">
    <source>
        <dbReference type="Pfam" id="PF13810"/>
    </source>
</evidence>
<dbReference type="Proteomes" id="UP000293874">
    <property type="component" value="Unassembled WGS sequence"/>
</dbReference>
<protein>
    <submittedName>
        <fullName evidence="3">Uncharacterized protein DUF4185</fullName>
    </submittedName>
</protein>
<evidence type="ECO:0000256" key="1">
    <source>
        <dbReference type="SAM" id="SignalP"/>
    </source>
</evidence>
<reference evidence="3 4" key="1">
    <citation type="submission" date="2019-02" db="EMBL/GenBank/DDBJ databases">
        <title>Genomic Encyclopedia of Type Strains, Phase IV (KMG-IV): sequencing the most valuable type-strain genomes for metagenomic binning, comparative biology and taxonomic classification.</title>
        <authorList>
            <person name="Goeker M."/>
        </authorList>
    </citation>
    <scope>NUCLEOTIDE SEQUENCE [LARGE SCALE GENOMIC DNA]</scope>
    <source>
        <strain evidence="3 4">DSM 18116</strain>
    </source>
</reference>
<dbReference type="PROSITE" id="PS51257">
    <property type="entry name" value="PROKAR_LIPOPROTEIN"/>
    <property type="match status" value="1"/>
</dbReference>
<keyword evidence="1" id="KW-0732">Signal</keyword>
<accession>A0A4Q7N1X2</accession>
<dbReference type="InterPro" id="IPR025442">
    <property type="entry name" value="DUF4185"/>
</dbReference>
<dbReference type="Pfam" id="PF13810">
    <property type="entry name" value="DUF4185"/>
    <property type="match status" value="1"/>
</dbReference>
<comment type="caution">
    <text evidence="3">The sequence shown here is derived from an EMBL/GenBank/DDBJ whole genome shotgun (WGS) entry which is preliminary data.</text>
</comment>
<sequence length="410" mass="45933">MQKTKKQNILAASAFAFASLLMAGCTSNTEKPAEEKKQLSLDSVSFTAEEAPEWSRLFKRTFGWFGGDGIFAVTRNGRENPNSSAGSETIIWFSDTMLGEIGEDGKLKPGYEMIHNSISVLKGSEPDSNRINFYWPKESGKNKSLFVPNTPGTGADEYYWMGDGFVNQARNNDLYIFGYRIKDTHDGSPFPFKEMGNTLVVLPGNSQPPFTSQRQIDIPFFLGKKVDSTGSFGAGIFVNTKEAGATDPDGYVYVYGIRGMKKELMIARVEPASIEDFGQWRFFDGNGWTNDLTKIKTVTDSLSNELGMMRLKDGRYALVFQEEGLGKYVAMRLSNSPVGPFGKVIRLFDCSASVAEDKDFFPYNAKVHPVLSQPNELLISYNVNSFDFFNDVKEHPQLYRPRFVRVKINE</sequence>